<dbReference type="AlphaFoldDB" id="X0YJP9"/>
<organism evidence="1">
    <name type="scientific">marine sediment metagenome</name>
    <dbReference type="NCBI Taxonomy" id="412755"/>
    <lineage>
        <taxon>unclassified sequences</taxon>
        <taxon>metagenomes</taxon>
        <taxon>ecological metagenomes</taxon>
    </lineage>
</organism>
<feature type="non-terminal residue" evidence="1">
    <location>
        <position position="89"/>
    </location>
</feature>
<sequence>MNQTSNYLACILPDIIQARRNTGAQSPRQFAEAYLPSHFYLPFSRMHEEIFSQLKKITEGRNARVAIAAPRGYAKSTIISLAYPLWCVL</sequence>
<name>X0YJP9_9ZZZZ</name>
<reference evidence="1" key="1">
    <citation type="journal article" date="2014" name="Front. Microbiol.">
        <title>High frequency of phylogenetically diverse reductive dehalogenase-homologous genes in deep subseafloor sedimentary metagenomes.</title>
        <authorList>
            <person name="Kawai M."/>
            <person name="Futagami T."/>
            <person name="Toyoda A."/>
            <person name="Takaki Y."/>
            <person name="Nishi S."/>
            <person name="Hori S."/>
            <person name="Arai W."/>
            <person name="Tsubouchi T."/>
            <person name="Morono Y."/>
            <person name="Uchiyama I."/>
            <person name="Ito T."/>
            <person name="Fujiyama A."/>
            <person name="Inagaki F."/>
            <person name="Takami H."/>
        </authorList>
    </citation>
    <scope>NUCLEOTIDE SEQUENCE</scope>
    <source>
        <strain evidence="1">Expedition CK06-06</strain>
    </source>
</reference>
<dbReference type="EMBL" id="BARS01055610">
    <property type="protein sequence ID" value="GAG47332.1"/>
    <property type="molecule type" value="Genomic_DNA"/>
</dbReference>
<proteinExistence type="predicted"/>
<evidence type="ECO:0000313" key="1">
    <source>
        <dbReference type="EMBL" id="GAG47332.1"/>
    </source>
</evidence>
<protein>
    <submittedName>
        <fullName evidence="1">Uncharacterized protein</fullName>
    </submittedName>
</protein>
<accession>X0YJP9</accession>
<gene>
    <name evidence="1" type="ORF">S01H1_82074</name>
</gene>
<comment type="caution">
    <text evidence="1">The sequence shown here is derived from an EMBL/GenBank/DDBJ whole genome shotgun (WGS) entry which is preliminary data.</text>
</comment>